<organism evidence="1 2">
    <name type="scientific">Flammeovirga pacifica</name>
    <dbReference type="NCBI Taxonomy" id="915059"/>
    <lineage>
        <taxon>Bacteria</taxon>
        <taxon>Pseudomonadati</taxon>
        <taxon>Bacteroidota</taxon>
        <taxon>Cytophagia</taxon>
        <taxon>Cytophagales</taxon>
        <taxon>Flammeovirgaceae</taxon>
        <taxon>Flammeovirga</taxon>
    </lineage>
</organism>
<sequence>MERITTYANINSLTAFFAKRPSIEDELDDIEWSRSWMDFYSFINKQADLRLDVDPTQLSMMSKTNPYIKKMLKNASSGGSSLRCEKEAFDHLDKVSEHTMPQTMFFLDKSNSECEEIENQYGLITLNPSRIRYKAGFMFNWSLYNVTKDRGAVKRFEKWSQLERFRHPHNSMVVIDNYLLKDLGEMEENLIPMLDALLPEKLEATTYQLTLIGVDLRDKPASMKKYVEWELKNKLKRPYEIEVCIVKTESNKNHDRNIITNYLWLHSGHSFTYVRRQQISKNTNLMLFPIFYQQKDFQSYYEEDPPTETKSSVWEAVNQRLREARYILKTASQTPNAVGGELKNSILVGKKPGQMVYSS</sequence>
<dbReference type="OrthoDB" id="1429235at2"/>
<name>A0A1S1Z437_FLAPC</name>
<dbReference type="EMBL" id="JRYR02000001">
    <property type="protein sequence ID" value="OHX67923.1"/>
    <property type="molecule type" value="Genomic_DNA"/>
</dbReference>
<evidence type="ECO:0000313" key="1">
    <source>
        <dbReference type="EMBL" id="OHX67923.1"/>
    </source>
</evidence>
<keyword evidence="2" id="KW-1185">Reference proteome</keyword>
<evidence type="ECO:0000313" key="2">
    <source>
        <dbReference type="Proteomes" id="UP000179797"/>
    </source>
</evidence>
<dbReference type="AlphaFoldDB" id="A0A1S1Z437"/>
<protein>
    <submittedName>
        <fullName evidence="1">Uncharacterized protein</fullName>
    </submittedName>
</protein>
<gene>
    <name evidence="1" type="ORF">NH26_17040</name>
</gene>
<comment type="caution">
    <text evidence="1">The sequence shown here is derived from an EMBL/GenBank/DDBJ whole genome shotgun (WGS) entry which is preliminary data.</text>
</comment>
<dbReference type="Proteomes" id="UP000179797">
    <property type="component" value="Unassembled WGS sequence"/>
</dbReference>
<reference evidence="1 2" key="1">
    <citation type="journal article" date="2012" name="Int. J. Syst. Evol. Microbiol.">
        <title>Flammeovirga pacifica sp. nov., isolated from deep-sea sediment.</title>
        <authorList>
            <person name="Xu H."/>
            <person name="Fu Y."/>
            <person name="Yang N."/>
            <person name="Ding Z."/>
            <person name="Lai Q."/>
            <person name="Zeng R."/>
        </authorList>
    </citation>
    <scope>NUCLEOTIDE SEQUENCE [LARGE SCALE GENOMIC DNA]</scope>
    <source>
        <strain evidence="2">DSM 24597 / LMG 26175 / WPAGA1</strain>
    </source>
</reference>
<accession>A0A1S1Z437</accession>
<dbReference type="RefSeq" id="WP_044219874.1">
    <property type="nucleotide sequence ID" value="NZ_JRYR02000001.1"/>
</dbReference>
<proteinExistence type="predicted"/>
<dbReference type="STRING" id="915059.NH26_17040"/>